<dbReference type="InterPro" id="IPR034704">
    <property type="entry name" value="Ribosomal_bL28/bL31-like_sf"/>
</dbReference>
<evidence type="ECO:0000256" key="1">
    <source>
        <dbReference type="ARBA" id="ARBA00008760"/>
    </source>
</evidence>
<reference evidence="7 8" key="1">
    <citation type="submission" date="2021-06" db="EMBL/GenBank/DDBJ databases">
        <title>Caerostris darwini draft genome.</title>
        <authorList>
            <person name="Kono N."/>
            <person name="Arakawa K."/>
        </authorList>
    </citation>
    <scope>NUCLEOTIDE SEQUENCE [LARGE SCALE GENOMIC DNA]</scope>
</reference>
<comment type="caution">
    <text evidence="7">The sequence shown here is derived from an EMBL/GenBank/DDBJ whole genome shotgun (WGS) entry which is preliminary data.</text>
</comment>
<keyword evidence="2 7" id="KW-0689">Ribosomal protein</keyword>
<keyword evidence="3" id="KW-0687">Ribonucleoprotein</keyword>
<evidence type="ECO:0000313" key="7">
    <source>
        <dbReference type="EMBL" id="GIY30403.1"/>
    </source>
</evidence>
<evidence type="ECO:0000256" key="2">
    <source>
        <dbReference type="ARBA" id="ARBA00022980"/>
    </source>
</evidence>
<evidence type="ECO:0000256" key="5">
    <source>
        <dbReference type="ARBA" id="ARBA00035538"/>
    </source>
</evidence>
<feature type="compositionally biased region" description="Polar residues" evidence="6">
    <location>
        <begin position="259"/>
        <end position="275"/>
    </location>
</feature>
<comment type="similarity">
    <text evidence="1">Belongs to the bacterial ribosomal protein bL28 family.</text>
</comment>
<protein>
    <recommendedName>
        <fullName evidence="4">Large ribosomal subunit protein bL28m</fullName>
    </recommendedName>
    <alternativeName>
        <fullName evidence="5">39S ribosomal protein L28, mitochondrial</fullName>
    </alternativeName>
</protein>
<dbReference type="PANTHER" id="PTHR13528:SF2">
    <property type="entry name" value="LARGE RIBOSOMAL SUBUNIT PROTEIN BL28M"/>
    <property type="match status" value="1"/>
</dbReference>
<dbReference type="SUPFAM" id="SSF143800">
    <property type="entry name" value="L28p-like"/>
    <property type="match status" value="1"/>
</dbReference>
<feature type="region of interest" description="Disordered" evidence="6">
    <location>
        <begin position="236"/>
        <end position="275"/>
    </location>
</feature>
<dbReference type="InterPro" id="IPR026569">
    <property type="entry name" value="Ribosomal_bL28"/>
</dbReference>
<feature type="compositionally biased region" description="Basic and acidic residues" evidence="6">
    <location>
        <begin position="236"/>
        <end position="251"/>
    </location>
</feature>
<accession>A0AAV4S825</accession>
<dbReference type="EMBL" id="BPLQ01007482">
    <property type="protein sequence ID" value="GIY30403.1"/>
    <property type="molecule type" value="Genomic_DNA"/>
</dbReference>
<evidence type="ECO:0000256" key="3">
    <source>
        <dbReference type="ARBA" id="ARBA00023274"/>
    </source>
</evidence>
<dbReference type="AlphaFoldDB" id="A0AAV4S825"/>
<name>A0AAV4S825_9ARAC</name>
<dbReference type="GO" id="GO:0005762">
    <property type="term" value="C:mitochondrial large ribosomal subunit"/>
    <property type="evidence" value="ECO:0007669"/>
    <property type="project" value="TreeGrafter"/>
</dbReference>
<keyword evidence="8" id="KW-1185">Reference proteome</keyword>
<dbReference type="Proteomes" id="UP001054837">
    <property type="component" value="Unassembled WGS sequence"/>
</dbReference>
<dbReference type="GO" id="GO:0003735">
    <property type="term" value="F:structural constituent of ribosome"/>
    <property type="evidence" value="ECO:0007669"/>
    <property type="project" value="InterPro"/>
</dbReference>
<gene>
    <name evidence="7" type="primary">mRpL28</name>
    <name evidence="7" type="ORF">CDAR_594301</name>
</gene>
<evidence type="ECO:0000313" key="8">
    <source>
        <dbReference type="Proteomes" id="UP001054837"/>
    </source>
</evidence>
<proteinExistence type="inferred from homology"/>
<evidence type="ECO:0000256" key="4">
    <source>
        <dbReference type="ARBA" id="ARBA00035269"/>
    </source>
</evidence>
<evidence type="ECO:0000256" key="6">
    <source>
        <dbReference type="SAM" id="MobiDB-lite"/>
    </source>
</evidence>
<sequence length="275" mass="32740">MFKFYNVKALKPNVHSVQARLPEAYTKFVNSLKLPATPVHYIPNEDKYEWDPINKHVNRREDRPIPLKFPKETDEGLWGGEGVIQGFIKEKKNRRKFPNYWIPNLKKTVAYSEILNTYMELTVTERTLRLIDQYCGFDHYILGSPVQDLKSQLALKIRRKMLFALLDKEINHGDEATNKEIYEKYKKYMIPREEAEWFGLTEREAVQKQRLLEEEIQPVPLKHKLRQQYIEELKRNKIEAESNKGEGKEETEVVEQQESRSWISRLNPFSSRKNE</sequence>
<organism evidence="7 8">
    <name type="scientific">Caerostris darwini</name>
    <dbReference type="NCBI Taxonomy" id="1538125"/>
    <lineage>
        <taxon>Eukaryota</taxon>
        <taxon>Metazoa</taxon>
        <taxon>Ecdysozoa</taxon>
        <taxon>Arthropoda</taxon>
        <taxon>Chelicerata</taxon>
        <taxon>Arachnida</taxon>
        <taxon>Araneae</taxon>
        <taxon>Araneomorphae</taxon>
        <taxon>Entelegynae</taxon>
        <taxon>Araneoidea</taxon>
        <taxon>Araneidae</taxon>
        <taxon>Caerostris</taxon>
    </lineage>
</organism>
<dbReference type="PANTHER" id="PTHR13528">
    <property type="entry name" value="39S RIBOSOMAL PROTEIN L28, MITOCHONDRIAL"/>
    <property type="match status" value="1"/>
</dbReference>